<protein>
    <submittedName>
        <fullName evidence="2">Putative integral membrane protein</fullName>
    </submittedName>
</protein>
<dbReference type="PANTHER" id="PTHR28008:SF1">
    <property type="entry name" value="DOMAIN PROTEIN, PUTATIVE (AFU_ORTHOLOGUE AFUA_3G10980)-RELATED"/>
    <property type="match status" value="1"/>
</dbReference>
<dbReference type="NCBIfam" id="NF037970">
    <property type="entry name" value="vanZ_1"/>
    <property type="match status" value="1"/>
</dbReference>
<sequence>MRSRGWLPVIVALLVLAASLVPGGGGGGTIGPVGVDKLLHVVGYAVLAGTSLYALRTPTRRTALVVFVLVTAFGGVVELLQAPVPGRAMSLLDLVADGVGAALGIAGWWLLAATDRAGESPTE</sequence>
<keyword evidence="3" id="KW-1185">Reference proteome</keyword>
<dbReference type="RefSeq" id="WP_054582779.1">
    <property type="nucleotide sequence ID" value="NZ_LGUC01000001.1"/>
</dbReference>
<keyword evidence="1" id="KW-1133">Transmembrane helix</keyword>
<keyword evidence="1" id="KW-0472">Membrane</keyword>
<dbReference type="OrthoDB" id="385190at2157"/>
<feature type="transmembrane region" description="Helical" evidence="1">
    <location>
        <begin position="88"/>
        <end position="111"/>
    </location>
</feature>
<keyword evidence="1" id="KW-0812">Transmembrane</keyword>
<dbReference type="AlphaFoldDB" id="A0A0P7HYU3"/>
<organism evidence="2 3">
    <name type="scientific">Halolamina pelagica</name>
    <dbReference type="NCBI Taxonomy" id="699431"/>
    <lineage>
        <taxon>Archaea</taxon>
        <taxon>Methanobacteriati</taxon>
        <taxon>Methanobacteriota</taxon>
        <taxon>Stenosarchaea group</taxon>
        <taxon>Halobacteria</taxon>
        <taxon>Halobacteriales</taxon>
        <taxon>Haloferacaceae</taxon>
    </lineage>
</organism>
<feature type="transmembrane region" description="Helical" evidence="1">
    <location>
        <begin position="37"/>
        <end position="55"/>
    </location>
</feature>
<accession>A0A0P7HYU3</accession>
<name>A0A0P7HYU3_9EURY</name>
<dbReference type="PANTHER" id="PTHR28008">
    <property type="entry name" value="DOMAIN PROTEIN, PUTATIVE (AFU_ORTHOLOGUE AFUA_3G10980)-RELATED"/>
    <property type="match status" value="1"/>
</dbReference>
<proteinExistence type="predicted"/>
<feature type="transmembrane region" description="Helical" evidence="1">
    <location>
        <begin position="62"/>
        <end position="82"/>
    </location>
</feature>
<dbReference type="STRING" id="699431.SY89_00207"/>
<dbReference type="EMBL" id="LGUC01000001">
    <property type="protein sequence ID" value="KPN29494.1"/>
    <property type="molecule type" value="Genomic_DNA"/>
</dbReference>
<dbReference type="Proteomes" id="UP000050535">
    <property type="component" value="Unassembled WGS sequence"/>
</dbReference>
<gene>
    <name evidence="2" type="ORF">SY89_00207</name>
</gene>
<reference evidence="3" key="1">
    <citation type="submission" date="2013-11" db="EMBL/GenBank/DDBJ databases">
        <authorList>
            <person name="Hoang H.T."/>
            <person name="Killian M.L."/>
            <person name="Madson D.M."/>
            <person name="Arruda P.H.E."/>
            <person name="Sun D."/>
            <person name="Schwartz K.J."/>
            <person name="Yoon K."/>
        </authorList>
    </citation>
    <scope>NUCLEOTIDE SEQUENCE [LARGE SCALE GENOMIC DNA]</scope>
    <source>
        <strain evidence="3">CDK2</strain>
    </source>
</reference>
<evidence type="ECO:0000313" key="2">
    <source>
        <dbReference type="EMBL" id="KPN29494.1"/>
    </source>
</evidence>
<evidence type="ECO:0000313" key="3">
    <source>
        <dbReference type="Proteomes" id="UP000050535"/>
    </source>
</evidence>
<comment type="caution">
    <text evidence="2">The sequence shown here is derived from an EMBL/GenBank/DDBJ whole genome shotgun (WGS) entry which is preliminary data.</text>
</comment>
<evidence type="ECO:0000256" key="1">
    <source>
        <dbReference type="SAM" id="Phobius"/>
    </source>
</evidence>